<evidence type="ECO:0000313" key="3">
    <source>
        <dbReference type="Proteomes" id="UP000233256"/>
    </source>
</evidence>
<name>A0A2N1PNG4_9BACT</name>
<gene>
    <name evidence="2" type="ORF">CVV64_12110</name>
</gene>
<feature type="compositionally biased region" description="Polar residues" evidence="1">
    <location>
        <begin position="163"/>
        <end position="178"/>
    </location>
</feature>
<dbReference type="Gene3D" id="3.40.50.2300">
    <property type="match status" value="1"/>
</dbReference>
<evidence type="ECO:0000313" key="2">
    <source>
        <dbReference type="EMBL" id="PKK89888.1"/>
    </source>
</evidence>
<dbReference type="SUPFAM" id="SSF52172">
    <property type="entry name" value="CheY-like"/>
    <property type="match status" value="1"/>
</dbReference>
<reference evidence="2 3" key="1">
    <citation type="journal article" date="2017" name="ISME J.">
        <title>Potential for microbial H2 and metal transformations associated with novel bacteria and archaea in deep terrestrial subsurface sediments.</title>
        <authorList>
            <person name="Hernsdorf A.W."/>
            <person name="Amano Y."/>
            <person name="Miyakawa K."/>
            <person name="Ise K."/>
            <person name="Suzuki Y."/>
            <person name="Anantharaman K."/>
            <person name="Probst A."/>
            <person name="Burstein D."/>
            <person name="Thomas B.C."/>
            <person name="Banfield J.F."/>
        </authorList>
    </citation>
    <scope>NUCLEOTIDE SEQUENCE [LARGE SCALE GENOMIC DNA]</scope>
    <source>
        <strain evidence="2">HGW-Wallbacteria-1</strain>
    </source>
</reference>
<dbReference type="Proteomes" id="UP000233256">
    <property type="component" value="Unassembled WGS sequence"/>
</dbReference>
<dbReference type="EMBL" id="PGXC01000010">
    <property type="protein sequence ID" value="PKK89888.1"/>
    <property type="molecule type" value="Genomic_DNA"/>
</dbReference>
<dbReference type="InterPro" id="IPR011006">
    <property type="entry name" value="CheY-like_superfamily"/>
</dbReference>
<protein>
    <submittedName>
        <fullName evidence="2">Uncharacterized protein</fullName>
    </submittedName>
</protein>
<proteinExistence type="predicted"/>
<comment type="caution">
    <text evidence="2">The sequence shown here is derived from an EMBL/GenBank/DDBJ whole genome shotgun (WGS) entry which is preliminary data.</text>
</comment>
<evidence type="ECO:0000256" key="1">
    <source>
        <dbReference type="SAM" id="MobiDB-lite"/>
    </source>
</evidence>
<dbReference type="AlphaFoldDB" id="A0A2N1PNG4"/>
<feature type="region of interest" description="Disordered" evidence="1">
    <location>
        <begin position="161"/>
        <end position="197"/>
    </location>
</feature>
<accession>A0A2N1PNG4</accession>
<sequence length="197" mass="20739">MNRDIDSGGKVSQEKSLPIILILDSDTFTADLIRLTLQGGPFEIVTFSYHSQALAFLKDNSEKISQRVRILVIADPMPGITAEDLVSQARETIKNPGIIILDSLGVGAIPAGDTMPARPPEPLPGPQKLEGSLKIAKPLIMGTLLKAIAILCPECSNHPCPENPNSSTGSSTQPSDADNSGPADQGIIASISGTDLF</sequence>
<organism evidence="2 3">
    <name type="scientific">Candidatus Wallbacteria bacterium HGW-Wallbacteria-1</name>
    <dbReference type="NCBI Taxonomy" id="2013854"/>
    <lineage>
        <taxon>Bacteria</taxon>
        <taxon>Candidatus Walliibacteriota</taxon>
    </lineage>
</organism>
<dbReference type="CDD" id="cd00156">
    <property type="entry name" value="REC"/>
    <property type="match status" value="1"/>
</dbReference>